<sequence>MLTRAGPPLSKDTHSSSYLYGYTTLTTLPKVMSGCTWSGQHAGNPDRLGNPNTWVSPSPRSISCFLRCSVPLECQSSSRITHRQTEGRREEAGIGCWQLLSRTRPKNTRQQQLLLSPGLAFTALLPRPIEPNVPFMGSFCHFWVLRSNATIQPKIDRTTHHRPYRHIRFEQVLSCPLSLASDLSTTPCVLSHPFPHPPLTVPSARSPDSRTGGEGQEEQAQL</sequence>
<protein>
    <submittedName>
        <fullName evidence="2">Uncharacterized protein</fullName>
    </submittedName>
</protein>
<comment type="caution">
    <text evidence="2">The sequence shown here is derived from an EMBL/GenBank/DDBJ whole genome shotgun (WGS) entry which is preliminary data.</text>
</comment>
<organism evidence="2 3">
    <name type="scientific">Colletotrichum godetiae</name>
    <dbReference type="NCBI Taxonomy" id="1209918"/>
    <lineage>
        <taxon>Eukaryota</taxon>
        <taxon>Fungi</taxon>
        <taxon>Dikarya</taxon>
        <taxon>Ascomycota</taxon>
        <taxon>Pezizomycotina</taxon>
        <taxon>Sordariomycetes</taxon>
        <taxon>Hypocreomycetidae</taxon>
        <taxon>Glomerellales</taxon>
        <taxon>Glomerellaceae</taxon>
        <taxon>Colletotrichum</taxon>
        <taxon>Colletotrichum acutatum species complex</taxon>
    </lineage>
</organism>
<dbReference type="EMBL" id="JAHMHR010000036">
    <property type="protein sequence ID" value="KAK1672646.1"/>
    <property type="molecule type" value="Genomic_DNA"/>
</dbReference>
<gene>
    <name evidence="2" type="ORF">BDP55DRAFT_242365</name>
</gene>
<keyword evidence="3" id="KW-1185">Reference proteome</keyword>
<dbReference type="Proteomes" id="UP001224890">
    <property type="component" value="Unassembled WGS sequence"/>
</dbReference>
<proteinExistence type="predicted"/>
<feature type="region of interest" description="Disordered" evidence="1">
    <location>
        <begin position="194"/>
        <end position="222"/>
    </location>
</feature>
<evidence type="ECO:0000313" key="3">
    <source>
        <dbReference type="Proteomes" id="UP001224890"/>
    </source>
</evidence>
<dbReference type="RefSeq" id="XP_060426649.1">
    <property type="nucleotide sequence ID" value="XM_060566223.1"/>
</dbReference>
<name>A0AAJ0AJ42_9PEZI</name>
<evidence type="ECO:0000256" key="1">
    <source>
        <dbReference type="SAM" id="MobiDB-lite"/>
    </source>
</evidence>
<evidence type="ECO:0000313" key="2">
    <source>
        <dbReference type="EMBL" id="KAK1672646.1"/>
    </source>
</evidence>
<dbReference type="GeneID" id="85450749"/>
<dbReference type="AlphaFoldDB" id="A0AAJ0AJ42"/>
<accession>A0AAJ0AJ42</accession>
<reference evidence="2" key="1">
    <citation type="submission" date="2021-06" db="EMBL/GenBank/DDBJ databases">
        <title>Comparative genomics, transcriptomics and evolutionary studies reveal genomic signatures of adaptation to plant cell wall in hemibiotrophic fungi.</title>
        <authorList>
            <consortium name="DOE Joint Genome Institute"/>
            <person name="Baroncelli R."/>
            <person name="Diaz J.F."/>
            <person name="Benocci T."/>
            <person name="Peng M."/>
            <person name="Battaglia E."/>
            <person name="Haridas S."/>
            <person name="Andreopoulos W."/>
            <person name="Labutti K."/>
            <person name="Pangilinan J."/>
            <person name="Floch G.L."/>
            <person name="Makela M.R."/>
            <person name="Henrissat B."/>
            <person name="Grigoriev I.V."/>
            <person name="Crouch J.A."/>
            <person name="De Vries R.P."/>
            <person name="Sukno S.A."/>
            <person name="Thon M.R."/>
        </authorList>
    </citation>
    <scope>NUCLEOTIDE SEQUENCE</scope>
    <source>
        <strain evidence="2">CBS 193.32</strain>
    </source>
</reference>